<feature type="transmembrane region" description="Helical" evidence="9">
    <location>
        <begin position="232"/>
        <end position="251"/>
    </location>
</feature>
<evidence type="ECO:0000256" key="7">
    <source>
        <dbReference type="ARBA" id="ARBA00023251"/>
    </source>
</evidence>
<gene>
    <name evidence="11" type="ORF">OG863_24715</name>
</gene>
<sequence length="540" mass="55585">MTVDGADAAHTAGPAGTTVEPDGGRSGDRTTAARPAGGWRGRPWLTVFTLSLAAMMVSLDGTIVAVAQPVMQQRLHASLTEMQWVTNGYLLAVAVLLIVAGRVGDLSGHRQVFLAGTLGFTLASAAIGLSTDVGAVICFRVLQGVFGALMQPATLALIMTAFPADRMNLPIAVRSSVIAVSMALGPIAGGLIVHYASWQLAFFINVPLGALTVLLGLVVLRDAKQEGAARGLDVPGLLLLSATLSALVWGLTAVSGRAWGDPAVWAPLAGAAALACCFVGWERRAANPVIPMPLFRSPLLSVGVLLLIVNAFSLFGTSFFLAFYLQHVRGLTPMESGLQVLPLTVMMVVGAPFVALWIGKAGPRIPAALGMLMNAVALFGISRLDGHEGSGQLGFWLFVMGLGFSPIMVGATKLVLGNAPQGFSGVASGIQQTAMQVGGSLGVAVLGALMASGVRDVLSRRLAADGTRLSATQFDHAVQSVSVGLHGHSAQLSGLPSSVFEQVSRAAFRSGMGTALTVTCLVALCAAVAGLLVRTRQPGK</sequence>
<comment type="subcellular location">
    <subcellularLocation>
        <location evidence="1">Cell membrane</location>
        <topology evidence="1">Multi-pass membrane protein</topology>
    </subcellularLocation>
</comment>
<dbReference type="Pfam" id="PF07690">
    <property type="entry name" value="MFS_1"/>
    <property type="match status" value="1"/>
</dbReference>
<proteinExistence type="predicted"/>
<keyword evidence="6 9" id="KW-0472">Membrane</keyword>
<keyword evidence="5 9" id="KW-1133">Transmembrane helix</keyword>
<feature type="transmembrane region" description="Helical" evidence="9">
    <location>
        <begin position="365"/>
        <end position="381"/>
    </location>
</feature>
<evidence type="ECO:0000256" key="9">
    <source>
        <dbReference type="SAM" id="Phobius"/>
    </source>
</evidence>
<feature type="transmembrane region" description="Helical" evidence="9">
    <location>
        <begin position="393"/>
        <end position="416"/>
    </location>
</feature>
<evidence type="ECO:0000313" key="11">
    <source>
        <dbReference type="EMBL" id="WSB70897.1"/>
    </source>
</evidence>
<dbReference type="CDD" id="cd17321">
    <property type="entry name" value="MFS_MMR_MDR_like"/>
    <property type="match status" value="1"/>
</dbReference>
<dbReference type="Gene3D" id="1.20.1720.10">
    <property type="entry name" value="Multidrug resistance protein D"/>
    <property type="match status" value="1"/>
</dbReference>
<protein>
    <submittedName>
        <fullName evidence="11">MFS transporter</fullName>
    </submittedName>
</protein>
<feature type="transmembrane region" description="Helical" evidence="9">
    <location>
        <begin position="82"/>
        <end position="100"/>
    </location>
</feature>
<evidence type="ECO:0000256" key="1">
    <source>
        <dbReference type="ARBA" id="ARBA00004651"/>
    </source>
</evidence>
<keyword evidence="2" id="KW-0813">Transport</keyword>
<evidence type="ECO:0000313" key="12">
    <source>
        <dbReference type="Proteomes" id="UP001344251"/>
    </source>
</evidence>
<evidence type="ECO:0000256" key="5">
    <source>
        <dbReference type="ARBA" id="ARBA00022989"/>
    </source>
</evidence>
<evidence type="ECO:0000256" key="2">
    <source>
        <dbReference type="ARBA" id="ARBA00022448"/>
    </source>
</evidence>
<feature type="transmembrane region" description="Helical" evidence="9">
    <location>
        <begin position="263"/>
        <end position="281"/>
    </location>
</feature>
<dbReference type="Proteomes" id="UP001344251">
    <property type="component" value="Chromosome"/>
</dbReference>
<feature type="transmembrane region" description="Helical" evidence="9">
    <location>
        <begin position="437"/>
        <end position="454"/>
    </location>
</feature>
<dbReference type="InterPro" id="IPR004638">
    <property type="entry name" value="EmrB-like"/>
</dbReference>
<feature type="transmembrane region" description="Helical" evidence="9">
    <location>
        <begin position="112"/>
        <end position="129"/>
    </location>
</feature>
<keyword evidence="12" id="KW-1185">Reference proteome</keyword>
<dbReference type="NCBIfam" id="TIGR00711">
    <property type="entry name" value="efflux_EmrB"/>
    <property type="match status" value="1"/>
</dbReference>
<feature type="transmembrane region" description="Helical" evidence="9">
    <location>
        <begin position="44"/>
        <end position="70"/>
    </location>
</feature>
<feature type="domain" description="Major facilitator superfamily (MFS) profile" evidence="10">
    <location>
        <begin position="46"/>
        <end position="537"/>
    </location>
</feature>
<keyword evidence="7" id="KW-0046">Antibiotic resistance</keyword>
<reference evidence="11 12" key="1">
    <citation type="submission" date="2022-10" db="EMBL/GenBank/DDBJ databases">
        <title>The complete genomes of actinobacterial strains from the NBC collection.</title>
        <authorList>
            <person name="Joergensen T.S."/>
            <person name="Alvarez Arevalo M."/>
            <person name="Sterndorff E.B."/>
            <person name="Faurdal D."/>
            <person name="Vuksanovic O."/>
            <person name="Mourched A.-S."/>
            <person name="Charusanti P."/>
            <person name="Shaw S."/>
            <person name="Blin K."/>
            <person name="Weber T."/>
        </authorList>
    </citation>
    <scope>NUCLEOTIDE SEQUENCE [LARGE SCALE GENOMIC DNA]</scope>
    <source>
        <strain evidence="11 12">NBC 01774</strain>
    </source>
</reference>
<accession>A0ABZ1FKC8</accession>
<feature type="transmembrane region" description="Helical" evidence="9">
    <location>
        <begin position="512"/>
        <end position="533"/>
    </location>
</feature>
<dbReference type="RefSeq" id="WP_326620476.1">
    <property type="nucleotide sequence ID" value="NZ_CP109106.1"/>
</dbReference>
<dbReference type="EMBL" id="CP109106">
    <property type="protein sequence ID" value="WSB70897.1"/>
    <property type="molecule type" value="Genomic_DNA"/>
</dbReference>
<dbReference type="PANTHER" id="PTHR42718">
    <property type="entry name" value="MAJOR FACILITATOR SUPERFAMILY MULTIDRUG TRANSPORTER MFSC"/>
    <property type="match status" value="1"/>
</dbReference>
<feature type="transmembrane region" description="Helical" evidence="9">
    <location>
        <begin position="202"/>
        <end position="220"/>
    </location>
</feature>
<evidence type="ECO:0000256" key="3">
    <source>
        <dbReference type="ARBA" id="ARBA00022475"/>
    </source>
</evidence>
<feature type="region of interest" description="Disordered" evidence="8">
    <location>
        <begin position="1"/>
        <end position="37"/>
    </location>
</feature>
<feature type="transmembrane region" description="Helical" evidence="9">
    <location>
        <begin position="337"/>
        <end position="358"/>
    </location>
</feature>
<dbReference type="PROSITE" id="PS50850">
    <property type="entry name" value="MFS"/>
    <property type="match status" value="1"/>
</dbReference>
<dbReference type="InterPro" id="IPR011701">
    <property type="entry name" value="MFS"/>
</dbReference>
<dbReference type="InterPro" id="IPR020846">
    <property type="entry name" value="MFS_dom"/>
</dbReference>
<dbReference type="PRINTS" id="PR01036">
    <property type="entry name" value="TCRTETB"/>
</dbReference>
<dbReference type="Gene3D" id="1.20.1250.20">
    <property type="entry name" value="MFS general substrate transporter like domains"/>
    <property type="match status" value="1"/>
</dbReference>
<keyword evidence="3" id="KW-1003">Cell membrane</keyword>
<dbReference type="PANTHER" id="PTHR42718:SF42">
    <property type="entry name" value="EXPORT PROTEIN"/>
    <property type="match status" value="1"/>
</dbReference>
<name>A0ABZ1FKC8_9ACTN</name>
<evidence type="ECO:0000256" key="8">
    <source>
        <dbReference type="SAM" id="MobiDB-lite"/>
    </source>
</evidence>
<dbReference type="InterPro" id="IPR036259">
    <property type="entry name" value="MFS_trans_sf"/>
</dbReference>
<feature type="transmembrane region" description="Helical" evidence="9">
    <location>
        <begin position="141"/>
        <end position="164"/>
    </location>
</feature>
<keyword evidence="4 9" id="KW-0812">Transmembrane</keyword>
<evidence type="ECO:0000259" key="10">
    <source>
        <dbReference type="PROSITE" id="PS50850"/>
    </source>
</evidence>
<evidence type="ECO:0000256" key="6">
    <source>
        <dbReference type="ARBA" id="ARBA00023136"/>
    </source>
</evidence>
<feature type="transmembrane region" description="Helical" evidence="9">
    <location>
        <begin position="176"/>
        <end position="196"/>
    </location>
</feature>
<dbReference type="SUPFAM" id="SSF103473">
    <property type="entry name" value="MFS general substrate transporter"/>
    <property type="match status" value="1"/>
</dbReference>
<feature type="transmembrane region" description="Helical" evidence="9">
    <location>
        <begin position="302"/>
        <end position="325"/>
    </location>
</feature>
<organism evidence="11 12">
    <name type="scientific">Streptomyces decoyicus</name>
    <dbReference type="NCBI Taxonomy" id="249567"/>
    <lineage>
        <taxon>Bacteria</taxon>
        <taxon>Bacillati</taxon>
        <taxon>Actinomycetota</taxon>
        <taxon>Actinomycetes</taxon>
        <taxon>Kitasatosporales</taxon>
        <taxon>Streptomycetaceae</taxon>
        <taxon>Streptomyces</taxon>
    </lineage>
</organism>
<evidence type="ECO:0000256" key="4">
    <source>
        <dbReference type="ARBA" id="ARBA00022692"/>
    </source>
</evidence>